<dbReference type="AlphaFoldDB" id="A0A9X3DDN9"/>
<dbReference type="RefSeq" id="WP_010601449.1">
    <property type="nucleotide sequence ID" value="NZ_JAPJUH010000003.1"/>
</dbReference>
<gene>
    <name evidence="2" type="ORF">OQZ29_10850</name>
</gene>
<proteinExistence type="predicted"/>
<reference evidence="2" key="1">
    <citation type="submission" date="2022-11" db="EMBL/GenBank/DDBJ databases">
        <authorList>
            <person name="Graham C."/>
            <person name="Newman J.D."/>
        </authorList>
    </citation>
    <scope>NUCLEOTIDE SEQUENCE</scope>
    <source>
        <strain evidence="2">DSM 19486</strain>
    </source>
</reference>
<comment type="caution">
    <text evidence="2">The sequence shown here is derived from an EMBL/GenBank/DDBJ whole genome shotgun (WGS) entry which is preliminary data.</text>
</comment>
<evidence type="ECO:0000313" key="3">
    <source>
        <dbReference type="Proteomes" id="UP001142592"/>
    </source>
</evidence>
<organism evidence="2 3">
    <name type="scientific">Pedobacter agri</name>
    <dbReference type="NCBI Taxonomy" id="454586"/>
    <lineage>
        <taxon>Bacteria</taxon>
        <taxon>Pseudomonadati</taxon>
        <taxon>Bacteroidota</taxon>
        <taxon>Sphingobacteriia</taxon>
        <taxon>Sphingobacteriales</taxon>
        <taxon>Sphingobacteriaceae</taxon>
        <taxon>Pedobacter</taxon>
    </lineage>
</organism>
<keyword evidence="3" id="KW-1185">Reference proteome</keyword>
<protein>
    <submittedName>
        <fullName evidence="2">KTSC domain-containing protein</fullName>
    </submittedName>
</protein>
<accession>A0A9X3DDN9</accession>
<evidence type="ECO:0000259" key="1">
    <source>
        <dbReference type="Pfam" id="PF13619"/>
    </source>
</evidence>
<evidence type="ECO:0000313" key="2">
    <source>
        <dbReference type="EMBL" id="MCX3265246.1"/>
    </source>
</evidence>
<sequence length="67" mass="7828">MPSCVIDHFSYDANKKSLQITFVSGLVYLYRNVPEKIFNMLKAAGSKGRYFNQHIKNHFKFKKIEDA</sequence>
<dbReference type="EMBL" id="JAPJUH010000003">
    <property type="protein sequence ID" value="MCX3265246.1"/>
    <property type="molecule type" value="Genomic_DNA"/>
</dbReference>
<feature type="domain" description="KTSC" evidence="1">
    <location>
        <begin position="3"/>
        <end position="59"/>
    </location>
</feature>
<name>A0A9X3DDN9_9SPHI</name>
<dbReference type="InterPro" id="IPR025309">
    <property type="entry name" value="KTSC_dom"/>
</dbReference>
<dbReference type="Pfam" id="PF13619">
    <property type="entry name" value="KTSC"/>
    <property type="match status" value="1"/>
</dbReference>
<dbReference type="Proteomes" id="UP001142592">
    <property type="component" value="Unassembled WGS sequence"/>
</dbReference>